<organism evidence="5 6">
    <name type="scientific">Mycena chlorophos</name>
    <name type="common">Agaric fungus</name>
    <name type="synonym">Agaricus chlorophos</name>
    <dbReference type="NCBI Taxonomy" id="658473"/>
    <lineage>
        <taxon>Eukaryota</taxon>
        <taxon>Fungi</taxon>
        <taxon>Dikarya</taxon>
        <taxon>Basidiomycota</taxon>
        <taxon>Agaricomycotina</taxon>
        <taxon>Agaricomycetes</taxon>
        <taxon>Agaricomycetidae</taxon>
        <taxon>Agaricales</taxon>
        <taxon>Marasmiineae</taxon>
        <taxon>Mycenaceae</taxon>
        <taxon>Mycena</taxon>
    </lineage>
</organism>
<evidence type="ECO:0000313" key="6">
    <source>
        <dbReference type="Proteomes" id="UP000613580"/>
    </source>
</evidence>
<dbReference type="InterPro" id="IPR036987">
    <property type="entry name" value="SRA-YDG_sf"/>
</dbReference>
<dbReference type="InterPro" id="IPR045134">
    <property type="entry name" value="UHRF1/2-like"/>
</dbReference>
<dbReference type="GO" id="GO:0044027">
    <property type="term" value="P:negative regulation of gene expression via chromosomal CpG island methylation"/>
    <property type="evidence" value="ECO:0007669"/>
    <property type="project" value="TreeGrafter"/>
</dbReference>
<gene>
    <name evidence="5" type="ORF">HMN09_00003400</name>
</gene>
<dbReference type="PROSITE" id="PS51015">
    <property type="entry name" value="YDG"/>
    <property type="match status" value="1"/>
</dbReference>
<dbReference type="PANTHER" id="PTHR14140">
    <property type="entry name" value="E3 UBIQUITIN-PROTEIN LIGASE UHRF-RELATED"/>
    <property type="match status" value="1"/>
</dbReference>
<name>A0A8H6TR73_MYCCL</name>
<evidence type="ECO:0000256" key="3">
    <source>
        <dbReference type="SAM" id="MobiDB-lite"/>
    </source>
</evidence>
<dbReference type="Proteomes" id="UP000613580">
    <property type="component" value="Unassembled WGS sequence"/>
</dbReference>
<reference evidence="5" key="1">
    <citation type="submission" date="2020-05" db="EMBL/GenBank/DDBJ databases">
        <title>Mycena genomes resolve the evolution of fungal bioluminescence.</title>
        <authorList>
            <person name="Tsai I.J."/>
        </authorList>
    </citation>
    <scope>NUCLEOTIDE SEQUENCE</scope>
    <source>
        <strain evidence="5">110903Hualien_Pintung</strain>
    </source>
</reference>
<sequence length="219" mass="23634">MAKAKYGALPGVPVGATFANREALREAGVHMQLQSGIWPNISTGAYSVVLNGGYEDDDDNGDTITYTGQGKGLLAQQAGFGRQEGDQDWKSPGNLSLKRSSETRRPIRVIRGDKCNSRFAPTSGFRYDGLYYVNNPRRKIGKSGHKVCVFDLERLPGQEPFPGQEVAAASRSPVGFRQTPPSPSRAPAGSSVSKITHRVSDRSRGQLPAGFIPNSPIVF</sequence>
<protein>
    <submittedName>
        <fullName evidence="5">Carboxymuconolactone decarboxylase</fullName>
    </submittedName>
</protein>
<feature type="domain" description="YDG" evidence="4">
    <location>
        <begin position="7"/>
        <end position="154"/>
    </location>
</feature>
<dbReference type="GO" id="GO:0061630">
    <property type="term" value="F:ubiquitin protein ligase activity"/>
    <property type="evidence" value="ECO:0007669"/>
    <property type="project" value="TreeGrafter"/>
</dbReference>
<comment type="subcellular location">
    <subcellularLocation>
        <location evidence="2">Nucleus</location>
    </subcellularLocation>
</comment>
<accession>A0A8H6TR73</accession>
<dbReference type="GO" id="GO:0016567">
    <property type="term" value="P:protein ubiquitination"/>
    <property type="evidence" value="ECO:0007669"/>
    <property type="project" value="TreeGrafter"/>
</dbReference>
<keyword evidence="6" id="KW-1185">Reference proteome</keyword>
<dbReference type="PANTHER" id="PTHR14140:SF27">
    <property type="entry name" value="OS04G0289800 PROTEIN"/>
    <property type="match status" value="1"/>
</dbReference>
<evidence type="ECO:0000313" key="5">
    <source>
        <dbReference type="EMBL" id="KAF7322260.1"/>
    </source>
</evidence>
<dbReference type="InterPro" id="IPR003105">
    <property type="entry name" value="SRA_YDG"/>
</dbReference>
<feature type="region of interest" description="Disordered" evidence="3">
    <location>
        <begin position="79"/>
        <end position="102"/>
    </location>
</feature>
<dbReference type="OrthoDB" id="2270193at2759"/>
<proteinExistence type="predicted"/>
<dbReference type="SMART" id="SM00466">
    <property type="entry name" value="SRA"/>
    <property type="match status" value="1"/>
</dbReference>
<dbReference type="InterPro" id="IPR015947">
    <property type="entry name" value="PUA-like_sf"/>
</dbReference>
<dbReference type="EMBL" id="JACAZE010000001">
    <property type="protein sequence ID" value="KAF7322260.1"/>
    <property type="molecule type" value="Genomic_DNA"/>
</dbReference>
<dbReference type="GO" id="GO:0005634">
    <property type="term" value="C:nucleus"/>
    <property type="evidence" value="ECO:0007669"/>
    <property type="project" value="UniProtKB-SubCell"/>
</dbReference>
<dbReference type="Pfam" id="PF02182">
    <property type="entry name" value="SAD_SRA"/>
    <property type="match status" value="1"/>
</dbReference>
<feature type="region of interest" description="Disordered" evidence="3">
    <location>
        <begin position="163"/>
        <end position="219"/>
    </location>
</feature>
<dbReference type="SUPFAM" id="SSF88697">
    <property type="entry name" value="PUA domain-like"/>
    <property type="match status" value="1"/>
</dbReference>
<evidence type="ECO:0000256" key="1">
    <source>
        <dbReference type="ARBA" id="ARBA00023242"/>
    </source>
</evidence>
<evidence type="ECO:0000259" key="4">
    <source>
        <dbReference type="PROSITE" id="PS51015"/>
    </source>
</evidence>
<dbReference type="Gene3D" id="2.30.280.10">
    <property type="entry name" value="SRA-YDG"/>
    <property type="match status" value="1"/>
</dbReference>
<dbReference type="AlphaFoldDB" id="A0A8H6TR73"/>
<comment type="caution">
    <text evidence="5">The sequence shown here is derived from an EMBL/GenBank/DDBJ whole genome shotgun (WGS) entry which is preliminary data.</text>
</comment>
<evidence type="ECO:0000256" key="2">
    <source>
        <dbReference type="PROSITE-ProRule" id="PRU00358"/>
    </source>
</evidence>
<keyword evidence="1 2" id="KW-0539">Nucleus</keyword>